<reference evidence="11" key="1">
    <citation type="submission" date="2020-10" db="EMBL/GenBank/DDBJ databases">
        <title>Complete genome sequence of Bacillus velezensis NST6.</title>
        <authorList>
            <person name="Choi J."/>
        </authorList>
    </citation>
    <scope>NUCLEOTIDE SEQUENCE [LARGE SCALE GENOMIC DNA]</scope>
    <source>
        <strain evidence="11">NST6</strain>
    </source>
</reference>
<keyword evidence="3" id="KW-0813">Transport</keyword>
<feature type="transmembrane region" description="Helical" evidence="8">
    <location>
        <begin position="9"/>
        <end position="27"/>
    </location>
</feature>
<evidence type="ECO:0000256" key="8">
    <source>
        <dbReference type="SAM" id="Phobius"/>
    </source>
</evidence>
<feature type="transmembrane region" description="Helical" evidence="8">
    <location>
        <begin position="243"/>
        <end position="263"/>
    </location>
</feature>
<feature type="transmembrane region" description="Helical" evidence="8">
    <location>
        <begin position="211"/>
        <end position="231"/>
    </location>
</feature>
<keyword evidence="4" id="KW-1003">Cell membrane</keyword>
<dbReference type="PANTHER" id="PTHR22911">
    <property type="entry name" value="ACYL-MALONYL CONDENSING ENZYME-RELATED"/>
    <property type="match status" value="1"/>
</dbReference>
<keyword evidence="6 8" id="KW-1133">Transmembrane helix</keyword>
<evidence type="ECO:0000256" key="4">
    <source>
        <dbReference type="ARBA" id="ARBA00022475"/>
    </source>
</evidence>
<protein>
    <submittedName>
        <fullName evidence="10">Protein RarD</fullName>
    </submittedName>
</protein>
<name>A0A411A6Y4_BACVE</name>
<evidence type="ECO:0000256" key="7">
    <source>
        <dbReference type="ARBA" id="ARBA00023136"/>
    </source>
</evidence>
<dbReference type="InterPro" id="IPR000620">
    <property type="entry name" value="EamA_dom"/>
</dbReference>
<dbReference type="Proteomes" id="UP000587477">
    <property type="component" value="Chromosome"/>
</dbReference>
<feature type="transmembrane region" description="Helical" evidence="8">
    <location>
        <begin position="107"/>
        <end position="124"/>
    </location>
</feature>
<dbReference type="RefSeq" id="WP_012117756.1">
    <property type="nucleotide sequence ID" value="NZ_AP024501.1"/>
</dbReference>
<dbReference type="GO" id="GO:0005886">
    <property type="term" value="C:plasma membrane"/>
    <property type="evidence" value="ECO:0007669"/>
    <property type="project" value="UniProtKB-SubCell"/>
</dbReference>
<evidence type="ECO:0000313" key="10">
    <source>
        <dbReference type="EMBL" id="QOY28686.1"/>
    </source>
</evidence>
<dbReference type="NCBIfam" id="TIGR00688">
    <property type="entry name" value="rarD"/>
    <property type="match status" value="1"/>
</dbReference>
<evidence type="ECO:0000256" key="2">
    <source>
        <dbReference type="ARBA" id="ARBA00007362"/>
    </source>
</evidence>
<dbReference type="PANTHER" id="PTHR22911:SF137">
    <property type="entry name" value="SOLUTE CARRIER FAMILY 35 MEMBER G2-RELATED"/>
    <property type="match status" value="1"/>
</dbReference>
<feature type="transmembrane region" description="Helical" evidence="8">
    <location>
        <begin position="77"/>
        <end position="95"/>
    </location>
</feature>
<dbReference type="Pfam" id="PF00892">
    <property type="entry name" value="EamA"/>
    <property type="match status" value="2"/>
</dbReference>
<evidence type="ECO:0000256" key="1">
    <source>
        <dbReference type="ARBA" id="ARBA00004651"/>
    </source>
</evidence>
<evidence type="ECO:0000259" key="9">
    <source>
        <dbReference type="Pfam" id="PF00892"/>
    </source>
</evidence>
<accession>A0A411A6Y4</accession>
<evidence type="ECO:0000256" key="5">
    <source>
        <dbReference type="ARBA" id="ARBA00022692"/>
    </source>
</evidence>
<feature type="transmembrane region" description="Helical" evidence="8">
    <location>
        <begin position="39"/>
        <end position="57"/>
    </location>
</feature>
<evidence type="ECO:0000256" key="6">
    <source>
        <dbReference type="ARBA" id="ARBA00022989"/>
    </source>
</evidence>
<feature type="transmembrane region" description="Helical" evidence="8">
    <location>
        <begin position="182"/>
        <end position="199"/>
    </location>
</feature>
<evidence type="ECO:0000313" key="11">
    <source>
        <dbReference type="Proteomes" id="UP000587477"/>
    </source>
</evidence>
<dbReference type="SUPFAM" id="SSF103481">
    <property type="entry name" value="Multidrug resistance efflux transporter EmrE"/>
    <property type="match status" value="2"/>
</dbReference>
<comment type="subcellular location">
    <subcellularLocation>
        <location evidence="1">Cell membrane</location>
        <topology evidence="1">Multi-pass membrane protein</topology>
    </subcellularLocation>
</comment>
<feature type="transmembrane region" description="Helical" evidence="8">
    <location>
        <begin position="154"/>
        <end position="170"/>
    </location>
</feature>
<proteinExistence type="inferred from homology"/>
<evidence type="ECO:0000256" key="3">
    <source>
        <dbReference type="ARBA" id="ARBA00022448"/>
    </source>
</evidence>
<gene>
    <name evidence="10" type="primary">rarD</name>
    <name evidence="10" type="ORF">BACVE_003727</name>
</gene>
<dbReference type="EMBL" id="CP063687">
    <property type="protein sequence ID" value="QOY28686.1"/>
    <property type="molecule type" value="Genomic_DNA"/>
</dbReference>
<dbReference type="AlphaFoldDB" id="A0A411A6Y4"/>
<comment type="similarity">
    <text evidence="2">Belongs to the EamA transporter family.</text>
</comment>
<dbReference type="OMA" id="HRMVWSL"/>
<organism evidence="10 11">
    <name type="scientific">Bacillus velezensis</name>
    <dbReference type="NCBI Taxonomy" id="492670"/>
    <lineage>
        <taxon>Bacteria</taxon>
        <taxon>Bacillati</taxon>
        <taxon>Bacillota</taxon>
        <taxon>Bacilli</taxon>
        <taxon>Bacillales</taxon>
        <taxon>Bacillaceae</taxon>
        <taxon>Bacillus</taxon>
        <taxon>Bacillus amyloliquefaciens group</taxon>
    </lineage>
</organism>
<sequence length="298" mass="33169">MQGNNARKGIIYTACSFAMWGLFPVYWKLLEQIPALDILAHRILWSFVFMCVLLTVLKKWKTGWRELRLLKSEGGLLALFFASVLISVNWFVYIWAVNHGFLLEASLGYYINPLVSVLLGILFLKEKLNKMQTAAVSIAGAAVIISAFQYGAVPYIALLLAFSFGLYGLCKKRTRMSSTIGLTLETLLITPAALIYLGYTADGSTSGSLGAGTWALLFFAGVFTALPLLLFAEGAKRLPLYQVGILQYIAPTITLMLGVFVYHEPFSGQKAFTFICIWAALLLFTFSQIKWKRPIKSR</sequence>
<dbReference type="InterPro" id="IPR037185">
    <property type="entry name" value="EmrE-like"/>
</dbReference>
<keyword evidence="7 8" id="KW-0472">Membrane</keyword>
<dbReference type="InterPro" id="IPR004626">
    <property type="entry name" value="RarD"/>
</dbReference>
<keyword evidence="5 8" id="KW-0812">Transmembrane</keyword>
<feature type="domain" description="EamA" evidence="9">
    <location>
        <begin position="8"/>
        <end position="146"/>
    </location>
</feature>
<feature type="domain" description="EamA" evidence="9">
    <location>
        <begin position="156"/>
        <end position="285"/>
    </location>
</feature>
<feature type="transmembrane region" description="Helical" evidence="8">
    <location>
        <begin position="269"/>
        <end position="289"/>
    </location>
</feature>